<reference evidence="2 3" key="1">
    <citation type="journal article" date="2021" name="bioRxiv">
        <title>The Gossypium anomalum genome as a resource for cotton improvement and evolutionary analysis of hybrid incompatibility.</title>
        <authorList>
            <person name="Grover C.E."/>
            <person name="Yuan D."/>
            <person name="Arick M.A."/>
            <person name="Miller E.R."/>
            <person name="Hu G."/>
            <person name="Peterson D.G."/>
            <person name="Wendel J.F."/>
            <person name="Udall J.A."/>
        </authorList>
    </citation>
    <scope>NUCLEOTIDE SEQUENCE [LARGE SCALE GENOMIC DNA]</scope>
    <source>
        <strain evidence="2">JFW-Udall</strain>
        <tissue evidence="2">Leaf</tissue>
    </source>
</reference>
<feature type="transmembrane region" description="Helical" evidence="1">
    <location>
        <begin position="54"/>
        <end position="75"/>
    </location>
</feature>
<keyword evidence="1" id="KW-0472">Membrane</keyword>
<gene>
    <name evidence="2" type="ORF">CXB51_035435</name>
</gene>
<proteinExistence type="predicted"/>
<dbReference type="EMBL" id="JAHUZN010000013">
    <property type="protein sequence ID" value="KAG8473336.1"/>
    <property type="molecule type" value="Genomic_DNA"/>
</dbReference>
<accession>A0A8J5XP32</accession>
<name>A0A8J5XP32_9ROSI</name>
<organism evidence="2 3">
    <name type="scientific">Gossypium anomalum</name>
    <dbReference type="NCBI Taxonomy" id="47600"/>
    <lineage>
        <taxon>Eukaryota</taxon>
        <taxon>Viridiplantae</taxon>
        <taxon>Streptophyta</taxon>
        <taxon>Embryophyta</taxon>
        <taxon>Tracheophyta</taxon>
        <taxon>Spermatophyta</taxon>
        <taxon>Magnoliopsida</taxon>
        <taxon>eudicotyledons</taxon>
        <taxon>Gunneridae</taxon>
        <taxon>Pentapetalae</taxon>
        <taxon>rosids</taxon>
        <taxon>malvids</taxon>
        <taxon>Malvales</taxon>
        <taxon>Malvaceae</taxon>
        <taxon>Malvoideae</taxon>
        <taxon>Gossypium</taxon>
    </lineage>
</organism>
<dbReference type="PANTHER" id="PTHR33728">
    <property type="entry name" value="CTTNBP 2 AMINO-TERMINAL-LIKE PROTEIN"/>
    <property type="match status" value="1"/>
</dbReference>
<keyword evidence="1" id="KW-1133">Transmembrane helix</keyword>
<evidence type="ECO:0000313" key="3">
    <source>
        <dbReference type="Proteomes" id="UP000701853"/>
    </source>
</evidence>
<dbReference type="Proteomes" id="UP000701853">
    <property type="component" value="Chromosome 13"/>
</dbReference>
<dbReference type="OrthoDB" id="770781at2759"/>
<dbReference type="AlphaFoldDB" id="A0A8J5XP32"/>
<keyword evidence="3" id="KW-1185">Reference proteome</keyword>
<evidence type="ECO:0000313" key="2">
    <source>
        <dbReference type="EMBL" id="KAG8473336.1"/>
    </source>
</evidence>
<keyword evidence="1" id="KW-0812">Transmembrane</keyword>
<comment type="caution">
    <text evidence="2">The sequence shown here is derived from an EMBL/GenBank/DDBJ whole genome shotgun (WGS) entry which is preliminary data.</text>
</comment>
<evidence type="ECO:0000256" key="1">
    <source>
        <dbReference type="SAM" id="Phobius"/>
    </source>
</evidence>
<sequence length="194" mass="21450">MQRLNCKSQEVGWCVFGLMGGEYYWETVPPTATVDPLSLEREEHWRCFDNSVNAVSFGFVATAILISMFLVMAIFERFIRPTSDASTTPNDLESHNIFNAKLNYPSPKDKACPLNTNPIISMEDGSGWLGILSSHSGMHYMTVYANEVSVLMPGEETPTFIAHPTPALVPCAPDRVLRPLHQQSQSIGVPSSLS</sequence>
<protein>
    <submittedName>
        <fullName evidence="2">Uncharacterized protein</fullName>
    </submittedName>
</protein>
<dbReference type="PANTHER" id="PTHR33728:SF21">
    <property type="entry name" value="TRANSMEMBRANE PROTEIN"/>
    <property type="match status" value="1"/>
</dbReference>